<keyword evidence="4" id="KW-0028">Amino-acid biosynthesis</keyword>
<dbReference type="EMBL" id="HBEK01014062">
    <property type="protein sequence ID" value="CAD8397670.1"/>
    <property type="molecule type" value="Transcribed_RNA"/>
</dbReference>
<dbReference type="GO" id="GO:0009089">
    <property type="term" value="P:lysine biosynthetic process via diaminopimelate"/>
    <property type="evidence" value="ECO:0007669"/>
    <property type="project" value="UniProtKB-UniPathway"/>
</dbReference>
<comment type="pathway">
    <text evidence="1">Amino-acid biosynthesis; L-lysine biosynthesis via DAP pathway; DL-2,6-diaminopimelate from LL-2,6-diaminopimelate: step 1/1.</text>
</comment>
<keyword evidence="6" id="KW-0413">Isomerase</keyword>
<name>A0A7S0BLY9_9RHOD</name>
<dbReference type="GO" id="GO:0008837">
    <property type="term" value="F:diaminopimelate epimerase activity"/>
    <property type="evidence" value="ECO:0007669"/>
    <property type="project" value="UniProtKB-EC"/>
</dbReference>
<dbReference type="NCBIfam" id="TIGR00652">
    <property type="entry name" value="DapF"/>
    <property type="match status" value="1"/>
</dbReference>
<organism evidence="8">
    <name type="scientific">Rhodosorus marinus</name>
    <dbReference type="NCBI Taxonomy" id="101924"/>
    <lineage>
        <taxon>Eukaryota</taxon>
        <taxon>Rhodophyta</taxon>
        <taxon>Stylonematophyceae</taxon>
        <taxon>Stylonematales</taxon>
        <taxon>Stylonemataceae</taxon>
        <taxon>Rhodosorus</taxon>
    </lineage>
</organism>
<evidence type="ECO:0000313" key="8">
    <source>
        <dbReference type="EMBL" id="CAD8397670.1"/>
    </source>
</evidence>
<evidence type="ECO:0000256" key="1">
    <source>
        <dbReference type="ARBA" id="ARBA00005196"/>
    </source>
</evidence>
<protein>
    <recommendedName>
        <fullName evidence="3">diaminopimelate epimerase</fullName>
        <ecNumber evidence="3">5.1.1.7</ecNumber>
    </recommendedName>
</protein>
<evidence type="ECO:0000256" key="3">
    <source>
        <dbReference type="ARBA" id="ARBA00013080"/>
    </source>
</evidence>
<dbReference type="InterPro" id="IPR001653">
    <property type="entry name" value="DAP_epimerase_DapF"/>
</dbReference>
<dbReference type="PANTHER" id="PTHR31689:SF0">
    <property type="entry name" value="DIAMINOPIMELATE EPIMERASE"/>
    <property type="match status" value="1"/>
</dbReference>
<dbReference type="PROSITE" id="PS01326">
    <property type="entry name" value="DAP_EPIMERASE"/>
    <property type="match status" value="1"/>
</dbReference>
<dbReference type="AlphaFoldDB" id="A0A7S0BLY9"/>
<evidence type="ECO:0000256" key="2">
    <source>
        <dbReference type="ARBA" id="ARBA00010219"/>
    </source>
</evidence>
<dbReference type="Gene3D" id="3.10.310.10">
    <property type="entry name" value="Diaminopimelate Epimerase, Chain A, domain 1"/>
    <property type="match status" value="2"/>
</dbReference>
<dbReference type="GO" id="GO:0005829">
    <property type="term" value="C:cytosol"/>
    <property type="evidence" value="ECO:0007669"/>
    <property type="project" value="TreeGrafter"/>
</dbReference>
<comment type="catalytic activity">
    <reaction evidence="7">
        <text>(2S,6S)-2,6-diaminopimelate = meso-2,6-diaminopimelate</text>
        <dbReference type="Rhea" id="RHEA:15393"/>
        <dbReference type="ChEBI" id="CHEBI:57609"/>
        <dbReference type="ChEBI" id="CHEBI:57791"/>
        <dbReference type="EC" id="5.1.1.7"/>
    </reaction>
</comment>
<evidence type="ECO:0000256" key="7">
    <source>
        <dbReference type="ARBA" id="ARBA00051712"/>
    </source>
</evidence>
<gene>
    <name evidence="8" type="ORF">RMAR0315_LOCUS7660</name>
</gene>
<accession>A0A7S0BLY9</accession>
<evidence type="ECO:0000256" key="6">
    <source>
        <dbReference type="ARBA" id="ARBA00023235"/>
    </source>
</evidence>
<dbReference type="InterPro" id="IPR018510">
    <property type="entry name" value="DAP_epimerase_AS"/>
</dbReference>
<dbReference type="Pfam" id="PF01678">
    <property type="entry name" value="DAP_epimerase"/>
    <property type="match status" value="2"/>
</dbReference>
<dbReference type="HAMAP" id="MF_00197">
    <property type="entry name" value="DAP_epimerase"/>
    <property type="match status" value="1"/>
</dbReference>
<evidence type="ECO:0000256" key="4">
    <source>
        <dbReference type="ARBA" id="ARBA00022605"/>
    </source>
</evidence>
<comment type="similarity">
    <text evidence="2">Belongs to the diaminopimelate epimerase family.</text>
</comment>
<keyword evidence="5" id="KW-0457">Lysine biosynthesis</keyword>
<sequence length="308" mass="33490">MGVGFVGLSGGAGRRVQGRRAVSERVGMGVAFQKYHGIGNDFILVDNMKSSDTLLTADESVKICDRHFGVGADGVIFMMPPVKHDSDFSMRIYNSDGSEPEMCGNGIRCLARFAHEVLDSDKTVYKIDTLAGLIVPEIAGNMVRVDMGEPDLDPAKIPSLLTPNPNTKEATYNVDGNDWQVVPIGTGNPHAVVFVEQEQFKALDENLEAVGFLYENHPTFPARTNTEFIYVKSPEEIDFLVWERGAGRTLACGTGACAAVVACSLTGRTGRKVAVNLPGGRLDIEWSEDNHMYMTGPAELVYAGEIRR</sequence>
<dbReference type="PANTHER" id="PTHR31689">
    <property type="entry name" value="DIAMINOPIMELATE EPIMERASE, CHLOROPLASTIC"/>
    <property type="match status" value="1"/>
</dbReference>
<evidence type="ECO:0000256" key="5">
    <source>
        <dbReference type="ARBA" id="ARBA00023154"/>
    </source>
</evidence>
<dbReference type="SUPFAM" id="SSF54506">
    <property type="entry name" value="Diaminopimelate epimerase-like"/>
    <property type="match status" value="1"/>
</dbReference>
<dbReference type="EC" id="5.1.1.7" evidence="3"/>
<proteinExistence type="inferred from homology"/>
<dbReference type="UniPathway" id="UPA00034">
    <property type="reaction ID" value="UER00025"/>
</dbReference>
<reference evidence="8" key="1">
    <citation type="submission" date="2021-01" db="EMBL/GenBank/DDBJ databases">
        <authorList>
            <person name="Corre E."/>
            <person name="Pelletier E."/>
            <person name="Niang G."/>
            <person name="Scheremetjew M."/>
            <person name="Finn R."/>
            <person name="Kale V."/>
            <person name="Holt S."/>
            <person name="Cochrane G."/>
            <person name="Meng A."/>
            <person name="Brown T."/>
            <person name="Cohen L."/>
        </authorList>
    </citation>
    <scope>NUCLEOTIDE SEQUENCE</scope>
    <source>
        <strain evidence="8">UTEX LB 2760</strain>
    </source>
</reference>